<dbReference type="Gene3D" id="3.40.50.150">
    <property type="entry name" value="Vaccinia Virus protein VP39"/>
    <property type="match status" value="1"/>
</dbReference>
<organism evidence="2 3">
    <name type="scientific">Streptomyces paromomycinus</name>
    <name type="common">Streptomyces rimosus subsp. paromomycinus</name>
    <dbReference type="NCBI Taxonomy" id="92743"/>
    <lineage>
        <taxon>Bacteria</taxon>
        <taxon>Bacillati</taxon>
        <taxon>Actinomycetota</taxon>
        <taxon>Actinomycetes</taxon>
        <taxon>Kitasatosporales</taxon>
        <taxon>Streptomycetaceae</taxon>
        <taxon>Streptomyces</taxon>
    </lineage>
</organism>
<dbReference type="PANTHER" id="PTHR44068">
    <property type="entry name" value="ZGC:194242"/>
    <property type="match status" value="1"/>
</dbReference>
<evidence type="ECO:0000313" key="3">
    <source>
        <dbReference type="Proteomes" id="UP000286746"/>
    </source>
</evidence>
<keyword evidence="2" id="KW-0808">Transferase</keyword>
<dbReference type="InterPro" id="IPR050447">
    <property type="entry name" value="Erg6_SMT_methyltransf"/>
</dbReference>
<gene>
    <name evidence="2" type="ORF">GKJPGBOP_07690</name>
</gene>
<dbReference type="RefSeq" id="WP_170251974.1">
    <property type="nucleotide sequence ID" value="NZ_BHZD01000001.1"/>
</dbReference>
<dbReference type="InterPro" id="IPR029063">
    <property type="entry name" value="SAM-dependent_MTases_sf"/>
</dbReference>
<dbReference type="Pfam" id="PF13649">
    <property type="entry name" value="Methyltransf_25"/>
    <property type="match status" value="1"/>
</dbReference>
<dbReference type="GO" id="GO:0008168">
    <property type="term" value="F:methyltransferase activity"/>
    <property type="evidence" value="ECO:0007669"/>
    <property type="project" value="UniProtKB-KW"/>
</dbReference>
<dbReference type="SUPFAM" id="SSF53335">
    <property type="entry name" value="S-adenosyl-L-methionine-dependent methyltransferases"/>
    <property type="match status" value="1"/>
</dbReference>
<dbReference type="Proteomes" id="UP000286746">
    <property type="component" value="Unassembled WGS sequence"/>
</dbReference>
<dbReference type="PANTHER" id="PTHR44068:SF11">
    <property type="entry name" value="GERANYL DIPHOSPHATE 2-C-METHYLTRANSFERASE"/>
    <property type="match status" value="1"/>
</dbReference>
<dbReference type="CDD" id="cd02440">
    <property type="entry name" value="AdoMet_MTases"/>
    <property type="match status" value="1"/>
</dbReference>
<dbReference type="AlphaFoldDB" id="A0A401WEW9"/>
<keyword evidence="3" id="KW-1185">Reference proteome</keyword>
<comment type="caution">
    <text evidence="2">The sequence shown here is derived from an EMBL/GenBank/DDBJ whole genome shotgun (WGS) entry which is preliminary data.</text>
</comment>
<protein>
    <submittedName>
        <fullName evidence="2">Methyltransferase type 11</fullName>
    </submittedName>
</protein>
<accession>A0A401WEW9</accession>
<dbReference type="EMBL" id="BHZD01000001">
    <property type="protein sequence ID" value="GCD47896.1"/>
    <property type="molecule type" value="Genomic_DNA"/>
</dbReference>
<feature type="domain" description="Methyltransferase" evidence="1">
    <location>
        <begin position="72"/>
        <end position="166"/>
    </location>
</feature>
<evidence type="ECO:0000259" key="1">
    <source>
        <dbReference type="Pfam" id="PF13649"/>
    </source>
</evidence>
<proteinExistence type="predicted"/>
<dbReference type="GO" id="GO:0032259">
    <property type="term" value="P:methylation"/>
    <property type="evidence" value="ECO:0007669"/>
    <property type="project" value="UniProtKB-KW"/>
</dbReference>
<reference evidence="2 3" key="1">
    <citation type="submission" date="2018-11" db="EMBL/GenBank/DDBJ databases">
        <title>Whole genome sequence of Streptomyces paromomycinus NBRC 15454(T).</title>
        <authorList>
            <person name="Komaki H."/>
            <person name="Tamura T."/>
        </authorList>
    </citation>
    <scope>NUCLEOTIDE SEQUENCE [LARGE SCALE GENOMIC DNA]</scope>
    <source>
        <strain evidence="2 3">NBRC 15454</strain>
    </source>
</reference>
<evidence type="ECO:0000313" key="2">
    <source>
        <dbReference type="EMBL" id="GCD47896.1"/>
    </source>
</evidence>
<name>A0A401WEW9_STREY</name>
<keyword evidence="2" id="KW-0489">Methyltransferase</keyword>
<dbReference type="InterPro" id="IPR041698">
    <property type="entry name" value="Methyltransf_25"/>
</dbReference>
<sequence>MSAEPSWTGTFSHREIERTYAMLTVLEEDAAGPDRHFGLWHGADDPASVEEATERLTGRVLSRLGARRGSRVLDVGCGNGRPAVRLAQTSGASVVGIDIDERALRAASAYARQLGLGHAVRFQHADALRPPFEDASFDAALAFESTPHFDVAELYGALARVLRPGGRLVVETPYVRGRTTRELLDRIGPYLSLLNAVSLDPPHVHLAAARQAGLHITELSDLTESVRGSFGRLLARLEKAGTRLAGTLGDEQAGRLLAAFAGWAEAPEVGAILMTFTRTEH</sequence>